<dbReference type="PROSITE" id="PS50181">
    <property type="entry name" value="FBOX"/>
    <property type="match status" value="1"/>
</dbReference>
<dbReference type="Gramene" id="Psat03G0074700-T1">
    <property type="protein sequence ID" value="KAI5424670.1"/>
    <property type="gene ID" value="KIW84_030747"/>
</dbReference>
<dbReference type="EMBL" id="JAMSHJ010000003">
    <property type="protein sequence ID" value="KAI5424670.1"/>
    <property type="molecule type" value="Genomic_DNA"/>
</dbReference>
<dbReference type="Proteomes" id="UP001058974">
    <property type="component" value="Chromosome 3"/>
</dbReference>
<dbReference type="PANTHER" id="PTHR31900:SF34">
    <property type="entry name" value="EMB|CAB62440.1-RELATED"/>
    <property type="match status" value="1"/>
</dbReference>
<dbReference type="InterPro" id="IPR036047">
    <property type="entry name" value="F-box-like_dom_sf"/>
</dbReference>
<evidence type="ECO:0000313" key="2">
    <source>
        <dbReference type="EMBL" id="KAI5424670.1"/>
    </source>
</evidence>
<dbReference type="OrthoDB" id="1406205at2759"/>
<proteinExistence type="predicted"/>
<name>A0A9D5AZQ0_PEA</name>
<sequence length="414" mass="48389">MAKDTKLKAMVDRISELPDELLSHILSFLPLNFAYTTGLISKRWKTLCKLMIDLHFDDKLVKGEEEFQRFGRCVDKVMLSPDMNNQPIRGFHLNCCHPELLLFDYDQWIEAAKLRGVQDLQLQLSVFPFKTAYEMSKWESRTKSMEDKFISVAPNNIFSCRTLVILKLERLCVAGNILSVHLPLLKTLHLKSVYLQNSDNLKKLISKSLVLEDLYVMVGYKERASIPLARVDKGPFHVLFKAVYHNLQFLRLDVKRPNEKILSYFKDSLVFRNLIQLDLVFEFFYGWDDLKDMLQNCPNLEVLLIHEEIIPKLQDIVIGCEWTVDVRNGFYTIWKSPNFVPKCISSRLRYCTLTYEGMEDSLRFAEYVLQNARLLQVMTVKTTMFTRSVYHQKILDELNSCPKISPFCKLSIEL</sequence>
<dbReference type="InterPro" id="IPR006566">
    <property type="entry name" value="FBD"/>
</dbReference>
<dbReference type="Gramene" id="Psat0s215g0280.2">
    <property type="protein sequence ID" value="Psat0s215g0280.2.cds"/>
    <property type="gene ID" value="Psat0s215g0280"/>
</dbReference>
<accession>A0A9D5AZQ0</accession>
<reference evidence="2 3" key="1">
    <citation type="journal article" date="2022" name="Nat. Genet.">
        <title>Improved pea reference genome and pan-genome highlight genomic features and evolutionary characteristics.</title>
        <authorList>
            <person name="Yang T."/>
            <person name="Liu R."/>
            <person name="Luo Y."/>
            <person name="Hu S."/>
            <person name="Wang D."/>
            <person name="Wang C."/>
            <person name="Pandey M.K."/>
            <person name="Ge S."/>
            <person name="Xu Q."/>
            <person name="Li N."/>
            <person name="Li G."/>
            <person name="Huang Y."/>
            <person name="Saxena R.K."/>
            <person name="Ji Y."/>
            <person name="Li M."/>
            <person name="Yan X."/>
            <person name="He Y."/>
            <person name="Liu Y."/>
            <person name="Wang X."/>
            <person name="Xiang C."/>
            <person name="Varshney R.K."/>
            <person name="Ding H."/>
            <person name="Gao S."/>
            <person name="Zong X."/>
        </authorList>
    </citation>
    <scope>NUCLEOTIDE SEQUENCE [LARGE SCALE GENOMIC DNA]</scope>
    <source>
        <strain evidence="2 3">cv. Zhongwan 6</strain>
    </source>
</reference>
<gene>
    <name evidence="2" type="ORF">KIW84_030747</name>
</gene>
<comment type="caution">
    <text evidence="2">The sequence shown here is derived from an EMBL/GenBank/DDBJ whole genome shotgun (WGS) entry which is preliminary data.</text>
</comment>
<dbReference type="InterPro" id="IPR001810">
    <property type="entry name" value="F-box_dom"/>
</dbReference>
<dbReference type="InterPro" id="IPR032675">
    <property type="entry name" value="LRR_dom_sf"/>
</dbReference>
<organism evidence="2 3">
    <name type="scientific">Pisum sativum</name>
    <name type="common">Garden pea</name>
    <name type="synonym">Lathyrus oleraceus</name>
    <dbReference type="NCBI Taxonomy" id="3888"/>
    <lineage>
        <taxon>Eukaryota</taxon>
        <taxon>Viridiplantae</taxon>
        <taxon>Streptophyta</taxon>
        <taxon>Embryophyta</taxon>
        <taxon>Tracheophyta</taxon>
        <taxon>Spermatophyta</taxon>
        <taxon>Magnoliopsida</taxon>
        <taxon>eudicotyledons</taxon>
        <taxon>Gunneridae</taxon>
        <taxon>Pentapetalae</taxon>
        <taxon>rosids</taxon>
        <taxon>fabids</taxon>
        <taxon>Fabales</taxon>
        <taxon>Fabaceae</taxon>
        <taxon>Papilionoideae</taxon>
        <taxon>50 kb inversion clade</taxon>
        <taxon>NPAAA clade</taxon>
        <taxon>Hologalegina</taxon>
        <taxon>IRL clade</taxon>
        <taxon>Fabeae</taxon>
        <taxon>Lathyrus</taxon>
    </lineage>
</organism>
<keyword evidence="3" id="KW-1185">Reference proteome</keyword>
<dbReference type="Gene3D" id="1.20.1280.50">
    <property type="match status" value="1"/>
</dbReference>
<dbReference type="SUPFAM" id="SSF81383">
    <property type="entry name" value="F-box domain"/>
    <property type="match status" value="1"/>
</dbReference>
<dbReference type="Gramene" id="Psat0s215g0280.1">
    <property type="protein sequence ID" value="Psat0s215g0280.1.cds"/>
    <property type="gene ID" value="Psat0s215g0280"/>
</dbReference>
<dbReference type="InterPro" id="IPR050232">
    <property type="entry name" value="FBL13/AtMIF1-like"/>
</dbReference>
<evidence type="ECO:0000313" key="3">
    <source>
        <dbReference type="Proteomes" id="UP001058974"/>
    </source>
</evidence>
<dbReference type="Gene3D" id="3.80.10.10">
    <property type="entry name" value="Ribonuclease Inhibitor"/>
    <property type="match status" value="1"/>
</dbReference>
<dbReference type="CDD" id="cd22160">
    <property type="entry name" value="F-box_AtFBL13-like"/>
    <property type="match status" value="1"/>
</dbReference>
<dbReference type="Pfam" id="PF24758">
    <property type="entry name" value="LRR_At5g56370"/>
    <property type="match status" value="1"/>
</dbReference>
<dbReference type="PANTHER" id="PTHR31900">
    <property type="entry name" value="F-BOX/RNI SUPERFAMILY PROTEIN-RELATED"/>
    <property type="match status" value="1"/>
</dbReference>
<dbReference type="Gramene" id="PSAT_LOCUS14600_t1">
    <property type="protein sequence ID" value="CAL5194883.1"/>
    <property type="gene ID" value="PSAT_LOCUS14600"/>
</dbReference>
<dbReference type="InterPro" id="IPR055411">
    <property type="entry name" value="LRR_FXL15/At3g58940/PEG3-like"/>
</dbReference>
<evidence type="ECO:0000259" key="1">
    <source>
        <dbReference type="PROSITE" id="PS50181"/>
    </source>
</evidence>
<dbReference type="InterPro" id="IPR053781">
    <property type="entry name" value="F-box_AtFBL13-like"/>
</dbReference>
<dbReference type="Pfam" id="PF00646">
    <property type="entry name" value="F-box"/>
    <property type="match status" value="1"/>
</dbReference>
<protein>
    <recommendedName>
        <fullName evidence="1">F-box domain-containing protein</fullName>
    </recommendedName>
</protein>
<dbReference type="AlphaFoldDB" id="A0A9D5AZQ0"/>
<feature type="domain" description="F-box" evidence="1">
    <location>
        <begin position="11"/>
        <end position="59"/>
    </location>
</feature>
<dbReference type="Pfam" id="PF08387">
    <property type="entry name" value="FBD"/>
    <property type="match status" value="1"/>
</dbReference>